<keyword evidence="1" id="KW-1133">Transmembrane helix</keyword>
<feature type="transmembrane region" description="Helical" evidence="1">
    <location>
        <begin position="12"/>
        <end position="36"/>
    </location>
</feature>
<dbReference type="Proteomes" id="UP001265550">
    <property type="component" value="Unassembled WGS sequence"/>
</dbReference>
<dbReference type="Pfam" id="PF10981">
    <property type="entry name" value="DUF2788"/>
    <property type="match status" value="1"/>
</dbReference>
<dbReference type="InterPro" id="IPR021249">
    <property type="entry name" value="DUF2788"/>
</dbReference>
<sequence length="73" mass="8052">MESTVLGFTEGQIAHFGLTFGVGAFILYMLFIVLNLARESRAGKFGTFVLFLVLSFGMLGFLAKNLIQWVLGM</sequence>
<evidence type="ECO:0000313" key="3">
    <source>
        <dbReference type="Proteomes" id="UP001265550"/>
    </source>
</evidence>
<evidence type="ECO:0000256" key="1">
    <source>
        <dbReference type="SAM" id="Phobius"/>
    </source>
</evidence>
<keyword evidence="1" id="KW-0812">Transmembrane</keyword>
<organism evidence="2 3">
    <name type="scientific">Hydrogenophaga laconesensis</name>
    <dbReference type="NCBI Taxonomy" id="1805971"/>
    <lineage>
        <taxon>Bacteria</taxon>
        <taxon>Pseudomonadati</taxon>
        <taxon>Pseudomonadota</taxon>
        <taxon>Betaproteobacteria</taxon>
        <taxon>Burkholderiales</taxon>
        <taxon>Comamonadaceae</taxon>
        <taxon>Hydrogenophaga</taxon>
    </lineage>
</organism>
<proteinExistence type="predicted"/>
<protein>
    <submittedName>
        <fullName evidence="2">Uncharacterized protein YybS (DUF2232 family)</fullName>
    </submittedName>
</protein>
<evidence type="ECO:0000313" key="2">
    <source>
        <dbReference type="EMBL" id="MDR7095634.1"/>
    </source>
</evidence>
<accession>A0ABU1VDT4</accession>
<reference evidence="2 3" key="1">
    <citation type="submission" date="2023-07" db="EMBL/GenBank/DDBJ databases">
        <title>Sorghum-associated microbial communities from plants grown in Nebraska, USA.</title>
        <authorList>
            <person name="Schachtman D."/>
        </authorList>
    </citation>
    <scope>NUCLEOTIDE SEQUENCE [LARGE SCALE GENOMIC DNA]</scope>
    <source>
        <strain evidence="2 3">BE240</strain>
    </source>
</reference>
<dbReference type="EMBL" id="JAVDWE010000009">
    <property type="protein sequence ID" value="MDR7095634.1"/>
    <property type="molecule type" value="Genomic_DNA"/>
</dbReference>
<gene>
    <name evidence="2" type="ORF">J2X09_003385</name>
</gene>
<feature type="transmembrane region" description="Helical" evidence="1">
    <location>
        <begin position="48"/>
        <end position="71"/>
    </location>
</feature>
<keyword evidence="1" id="KW-0472">Membrane</keyword>
<keyword evidence="3" id="KW-1185">Reference proteome</keyword>
<name>A0ABU1VDT4_9BURK</name>
<comment type="caution">
    <text evidence="2">The sequence shown here is derived from an EMBL/GenBank/DDBJ whole genome shotgun (WGS) entry which is preliminary data.</text>
</comment>
<dbReference type="RefSeq" id="WP_204731124.1">
    <property type="nucleotide sequence ID" value="NZ_JAVDWE010000009.1"/>
</dbReference>